<name>A0A510YB35_MARHA</name>
<protein>
    <recommendedName>
        <fullName evidence="3">IS3 family transposase</fullName>
    </recommendedName>
</protein>
<evidence type="ECO:0000313" key="1">
    <source>
        <dbReference type="EMBL" id="GEK60363.1"/>
    </source>
</evidence>
<accession>A0A510YB35</accession>
<comment type="caution">
    <text evidence="1">The sequence shown here is derived from an EMBL/GenBank/DDBJ whole genome shotgun (WGS) entry which is preliminary data.</text>
</comment>
<sequence>MMETNKHLYAVQAMCNAFGISWATYYRWKKRSREIPALHQIIMDLC</sequence>
<gene>
    <name evidence="1" type="ORF">MHA01_32680</name>
</gene>
<reference evidence="1 2" key="1">
    <citation type="submission" date="2019-07" db="EMBL/GenBank/DDBJ databases">
        <title>Whole genome shotgun sequence of Marinococcus halophilus NBRC 102359.</title>
        <authorList>
            <person name="Hosoyama A."/>
            <person name="Uohara A."/>
            <person name="Ohji S."/>
            <person name="Ichikawa N."/>
        </authorList>
    </citation>
    <scope>NUCLEOTIDE SEQUENCE [LARGE SCALE GENOMIC DNA]</scope>
    <source>
        <strain evidence="1 2">NBRC 102359</strain>
    </source>
</reference>
<dbReference type="RefSeq" id="WP_186807366.1">
    <property type="nucleotide sequence ID" value="NZ_BJUN01000066.1"/>
</dbReference>
<evidence type="ECO:0000313" key="2">
    <source>
        <dbReference type="Proteomes" id="UP000321051"/>
    </source>
</evidence>
<organism evidence="1 2">
    <name type="scientific">Marinococcus halophilus</name>
    <dbReference type="NCBI Taxonomy" id="1371"/>
    <lineage>
        <taxon>Bacteria</taxon>
        <taxon>Bacillati</taxon>
        <taxon>Bacillota</taxon>
        <taxon>Bacilli</taxon>
        <taxon>Bacillales</taxon>
        <taxon>Bacillaceae</taxon>
        <taxon>Marinococcus</taxon>
    </lineage>
</organism>
<evidence type="ECO:0008006" key="3">
    <source>
        <dbReference type="Google" id="ProtNLM"/>
    </source>
</evidence>
<dbReference type="EMBL" id="BJUN01000066">
    <property type="protein sequence ID" value="GEK60363.1"/>
    <property type="molecule type" value="Genomic_DNA"/>
</dbReference>
<proteinExistence type="predicted"/>
<dbReference type="AlphaFoldDB" id="A0A510YB35"/>
<keyword evidence="2" id="KW-1185">Reference proteome</keyword>
<dbReference type="Proteomes" id="UP000321051">
    <property type="component" value="Unassembled WGS sequence"/>
</dbReference>